<gene>
    <name evidence="1" type="ORF">BARSC_190140</name>
</gene>
<proteinExistence type="predicted"/>
<accession>E6Z181</accession>
<name>E6Z181_BARSR</name>
<reference evidence="1" key="1">
    <citation type="journal article" date="2011" name="PLoS Genet.">
        <title>Parallel evolution of a type IV secretion system in radiating lineages of the host-restricted bacterial pathogen Bartonella.</title>
        <authorList>
            <person name="Engel P."/>
            <person name="Salzburger W."/>
            <person name="Liesch M."/>
            <person name="Chang C.C."/>
            <person name="Maruyama S."/>
            <person name="Lanz C."/>
            <person name="Calteau A."/>
            <person name="Lajus A."/>
            <person name="Medigue C."/>
            <person name="Schuster S.C."/>
            <person name="Dehio C."/>
        </authorList>
    </citation>
    <scope>NUCLEOTIDE SEQUENCE</scope>
    <source>
        <strain evidence="1">R1</strain>
    </source>
</reference>
<dbReference type="EMBL" id="FN645524">
    <property type="protein sequence ID" value="CBI82869.1"/>
    <property type="molecule type" value="Genomic_DNA"/>
</dbReference>
<evidence type="ECO:0000313" key="1">
    <source>
        <dbReference type="EMBL" id="CBI82869.1"/>
    </source>
</evidence>
<sequence length="58" mass="6719">MNAARLYITCGYRQRSDLSLIKEYTPIIISFYPHTKASPNICQFSCIVPHLLFLYVHA</sequence>
<dbReference type="AlphaFoldDB" id="E6Z181"/>
<organism evidence="1">
    <name type="scientific">Bartonella schoenbuchensis (strain DSM 13525 / NCTC 13165 / R1)</name>
    <dbReference type="NCBI Taxonomy" id="687861"/>
    <lineage>
        <taxon>Bacteria</taxon>
        <taxon>Pseudomonadati</taxon>
        <taxon>Pseudomonadota</taxon>
        <taxon>Alphaproteobacteria</taxon>
        <taxon>Hyphomicrobiales</taxon>
        <taxon>Bartonellaceae</taxon>
        <taxon>Bartonella</taxon>
    </lineage>
</organism>
<protein>
    <submittedName>
        <fullName evidence="1">Uncharacterized protein</fullName>
    </submittedName>
</protein>